<keyword evidence="2" id="KW-1185">Reference proteome</keyword>
<comment type="caution">
    <text evidence="1">The sequence shown here is derived from an EMBL/GenBank/DDBJ whole genome shotgun (WGS) entry which is preliminary data.</text>
</comment>
<dbReference type="EMBL" id="CM040980">
    <property type="protein sequence ID" value="MCJ8733006.1"/>
    <property type="molecule type" value="Genomic_DNA"/>
</dbReference>
<name>A0ACC5YDF6_9TELE</name>
<protein>
    <submittedName>
        <fullName evidence="1">Uncharacterized protein</fullName>
    </submittedName>
</protein>
<dbReference type="Proteomes" id="UP000830395">
    <property type="component" value="Chromosome 6"/>
</dbReference>
<reference evidence="1" key="1">
    <citation type="submission" date="2020-02" db="EMBL/GenBank/DDBJ databases">
        <title>Genome sequencing of the panga catfish, Pangasius djambal.</title>
        <authorList>
            <person name="Wen M."/>
            <person name="Zahm M."/>
            <person name="Roques C."/>
            <person name="Cabau C."/>
            <person name="Klopp C."/>
            <person name="Donnadieu C."/>
            <person name="Jouanno E."/>
            <person name="Avarre J.-C."/>
            <person name="Campet M."/>
            <person name="Ha T."/>
            <person name="Dugue R."/>
            <person name="Lampietro C."/>
            <person name="Louis A."/>
            <person name="Herpin A."/>
            <person name="Echchiki A."/>
            <person name="Berthelot C."/>
            <person name="Parey E."/>
            <person name="Roest-Crollius H."/>
            <person name="Braasch I."/>
            <person name="Postlethwait J.H."/>
            <person name="Bobe J."/>
            <person name="Montfort J."/>
            <person name="Bouchez O."/>
            <person name="Begum T."/>
            <person name="Schartl M."/>
            <person name="Gustiano R."/>
            <person name="Guiguen Y."/>
        </authorList>
    </citation>
    <scope>NUCLEOTIDE SEQUENCE</scope>
    <source>
        <strain evidence="1">Pdj_M5554</strain>
    </source>
</reference>
<sequence length="431" mass="49541">MSVMSADVERMDSLDGWVAIKSDIFEDRETHNIRFLVRWSEAESKFAVICHNRTLQQRRRRRRMRMRMKVEDEEEDEDEDEEECSWAAMFSASELKHIHQQLSGSGDALCGFLPELRAFTQAGVWDTLLRRSWQEQEQERERDVEAVCVQLERYFSTAVDVCGVKILLETLFPQEEEGEEDKYCENLQEFKRRAMEEQVRRAKHTLDTIIQSHRAAAGLVQLMKIYEDEDEAYGDLVTIATQFYQHQLQPFRDMRELSTLHTMEIQKMLQLQELGPKRVCELEKEAEEWSRGVNEAVCSIQDVTVCYFTETTTALSAPPLPLSDKETTGIPTAGSMDDVLASLQRGRVHLRKVTPNPQGASTETGNFRDSLLSAIRQGVTLKKTPPPTGPARCHDSELELSIKAAMMRMKKVSNESDDEERPDTPPGEWDS</sequence>
<proteinExistence type="predicted"/>
<accession>A0ACC5YDF6</accession>
<evidence type="ECO:0000313" key="2">
    <source>
        <dbReference type="Proteomes" id="UP000830395"/>
    </source>
</evidence>
<gene>
    <name evidence="1" type="ORF">PDJAM_G00218100</name>
</gene>
<evidence type="ECO:0000313" key="1">
    <source>
        <dbReference type="EMBL" id="MCJ8733006.1"/>
    </source>
</evidence>
<organism evidence="1 2">
    <name type="scientific">Pangasius djambal</name>
    <dbReference type="NCBI Taxonomy" id="1691987"/>
    <lineage>
        <taxon>Eukaryota</taxon>
        <taxon>Metazoa</taxon>
        <taxon>Chordata</taxon>
        <taxon>Craniata</taxon>
        <taxon>Vertebrata</taxon>
        <taxon>Euteleostomi</taxon>
        <taxon>Actinopterygii</taxon>
        <taxon>Neopterygii</taxon>
        <taxon>Teleostei</taxon>
        <taxon>Ostariophysi</taxon>
        <taxon>Siluriformes</taxon>
        <taxon>Pangasiidae</taxon>
        <taxon>Pangasius</taxon>
    </lineage>
</organism>